<dbReference type="Proteomes" id="UP000316238">
    <property type="component" value="Unassembled WGS sequence"/>
</dbReference>
<accession>A0A521G0W1</accession>
<sequence length="161" mass="17032">MGLFSKEEKAKPKTEPAAAAPLPEKKIVKNDKDPIESVLAKEMTIKGEVSFKGKARFDGTIEGNITGEYLILSETANVTGNIDAATLVCHGRVQGNITAEIVTAHATSSINGILKSENLTVESGASLDGEIHASSRKQTQVSGPDRAKILLTPPIAENPKK</sequence>
<dbReference type="EMBL" id="NQJD01000020">
    <property type="protein sequence ID" value="TAA74669.1"/>
    <property type="molecule type" value="Genomic_DNA"/>
</dbReference>
<dbReference type="InterPro" id="IPR007607">
    <property type="entry name" value="BacA/B"/>
</dbReference>
<dbReference type="PANTHER" id="PTHR35024:SF4">
    <property type="entry name" value="POLYMER-FORMING CYTOSKELETAL PROTEIN"/>
    <property type="match status" value="1"/>
</dbReference>
<evidence type="ECO:0000256" key="2">
    <source>
        <dbReference type="SAM" id="MobiDB-lite"/>
    </source>
</evidence>
<protein>
    <submittedName>
        <fullName evidence="3">Polymer-forming protein</fullName>
    </submittedName>
</protein>
<evidence type="ECO:0000313" key="3">
    <source>
        <dbReference type="EMBL" id="TAA74669.1"/>
    </source>
</evidence>
<dbReference type="PANTHER" id="PTHR35024">
    <property type="entry name" value="HYPOTHETICAL CYTOSOLIC PROTEIN"/>
    <property type="match status" value="1"/>
</dbReference>
<reference evidence="3" key="1">
    <citation type="submission" date="2017-07" db="EMBL/GenBank/DDBJ databases">
        <title>The cable genome - Insights into the physiology and evolution of filamentous bacteria capable of sulfide oxidation via long distance electron transfer.</title>
        <authorList>
            <person name="Thorup C."/>
            <person name="Bjerg J.T."/>
            <person name="Schreiber L."/>
            <person name="Nielsen L.P."/>
            <person name="Kjeldsen K.U."/>
            <person name="Boesen T."/>
            <person name="Boggild A."/>
            <person name="Meysman F."/>
            <person name="Geelhoed J."/>
            <person name="Schramm A."/>
        </authorList>
    </citation>
    <scope>NUCLEOTIDE SEQUENCE [LARGE SCALE GENOMIC DNA]</scope>
    <source>
        <strain evidence="3">GS</strain>
    </source>
</reference>
<evidence type="ECO:0000313" key="4">
    <source>
        <dbReference type="Proteomes" id="UP000316238"/>
    </source>
</evidence>
<organism evidence="3 4">
    <name type="scientific">Candidatus Electronema aureum</name>
    <dbReference type="NCBI Taxonomy" id="2005002"/>
    <lineage>
        <taxon>Bacteria</taxon>
        <taxon>Pseudomonadati</taxon>
        <taxon>Thermodesulfobacteriota</taxon>
        <taxon>Desulfobulbia</taxon>
        <taxon>Desulfobulbales</taxon>
        <taxon>Desulfobulbaceae</taxon>
        <taxon>Candidatus Electronema</taxon>
    </lineage>
</organism>
<dbReference type="AlphaFoldDB" id="A0A521G0W1"/>
<gene>
    <name evidence="3" type="ORF">CDV28_12025</name>
</gene>
<proteinExistence type="inferred from homology"/>
<feature type="region of interest" description="Disordered" evidence="2">
    <location>
        <begin position="133"/>
        <end position="161"/>
    </location>
</feature>
<feature type="region of interest" description="Disordered" evidence="2">
    <location>
        <begin position="1"/>
        <end position="26"/>
    </location>
</feature>
<keyword evidence="4" id="KW-1185">Reference proteome</keyword>
<dbReference type="Pfam" id="PF04519">
    <property type="entry name" value="Bactofilin"/>
    <property type="match status" value="1"/>
</dbReference>
<name>A0A521G0W1_9BACT</name>
<evidence type="ECO:0000256" key="1">
    <source>
        <dbReference type="ARBA" id="ARBA00044755"/>
    </source>
</evidence>
<comment type="similarity">
    <text evidence="1">Belongs to the bactofilin family.</text>
</comment>
<comment type="caution">
    <text evidence="3">The sequence shown here is derived from an EMBL/GenBank/DDBJ whole genome shotgun (WGS) entry which is preliminary data.</text>
</comment>
<feature type="compositionally biased region" description="Basic and acidic residues" evidence="2">
    <location>
        <begin position="1"/>
        <end position="14"/>
    </location>
</feature>